<accession>A0A068LWX0</accession>
<keyword evidence="2" id="KW-0813">Transport</keyword>
<evidence type="ECO:0000313" key="5">
    <source>
        <dbReference type="Proteomes" id="UP000027602"/>
    </source>
</evidence>
<dbReference type="GO" id="GO:0015225">
    <property type="term" value="F:biotin transmembrane transporter activity"/>
    <property type="evidence" value="ECO:0007669"/>
    <property type="project" value="UniProtKB-UniRule"/>
</dbReference>
<sequence length="209" mass="22512">MVDNIYIIRHDNKKQMNEGENEMRTKNMTLAAIFAAMTAIGGFIKIPIPYVPFTLQIVAVFLAGCLLGSRLGALSQLLYVSIGLIGVPVFAEGGGLGYVLKPTFGYLIGFVLGAYVSGFIVERLKKHSIITLAAANFTALLLVYTIGCIWLYAAMKFVVEKPLTIKQTILYGFLIPVPGDIVLCMICSVLASKILARLSAFPTGKGVSA</sequence>
<name>A0A068LWX0_BACMM</name>
<dbReference type="Proteomes" id="UP000027602">
    <property type="component" value="Chromosome"/>
</dbReference>
<gene>
    <name evidence="4" type="ORF">BMMGA3_08155</name>
</gene>
<keyword evidence="5" id="KW-1185">Reference proteome</keyword>
<dbReference type="GO" id="GO:0005886">
    <property type="term" value="C:plasma membrane"/>
    <property type="evidence" value="ECO:0007669"/>
    <property type="project" value="UniProtKB-SubCell"/>
</dbReference>
<keyword evidence="2 3" id="KW-0472">Membrane</keyword>
<organism evidence="4 5">
    <name type="scientific">Bacillus methanolicus (strain MGA3 / ATCC 53907)</name>
    <dbReference type="NCBI Taxonomy" id="796606"/>
    <lineage>
        <taxon>Bacteria</taxon>
        <taxon>Bacillati</taxon>
        <taxon>Bacillota</taxon>
        <taxon>Bacilli</taxon>
        <taxon>Bacillales</taxon>
        <taxon>Bacillaceae</taxon>
        <taxon>Bacillus</taxon>
    </lineage>
</organism>
<dbReference type="eggNOG" id="COG1268">
    <property type="taxonomic scope" value="Bacteria"/>
</dbReference>
<reference evidence="4 5" key="1">
    <citation type="journal article" date="2015" name="BMC Genomics">
        <title>Transcriptome analysis of thermophilic methylotrophic Bacillus methanolicus MGA3 using RNA-sequencing provides detailed insights into its previously uncharted transcriptional landscape.</title>
        <authorList>
            <person name="Irla M."/>
            <person name="Neshat A."/>
            <person name="Brautaset T."/>
            <person name="Ruckert C."/>
            <person name="Kalinowski J."/>
            <person name="Wendisch V.F."/>
        </authorList>
    </citation>
    <scope>NUCLEOTIDE SEQUENCE [LARGE SCALE GENOMIC DNA]</scope>
    <source>
        <strain evidence="5">MGA3 / ATCC 53907</strain>
    </source>
</reference>
<dbReference type="Gene3D" id="1.10.1760.20">
    <property type="match status" value="1"/>
</dbReference>
<comment type="similarity">
    <text evidence="1 2">Belongs to the BioY family.</text>
</comment>
<dbReference type="PANTHER" id="PTHR34295">
    <property type="entry name" value="BIOTIN TRANSPORTER BIOY"/>
    <property type="match status" value="1"/>
</dbReference>
<dbReference type="KEGG" id="bmet:BMMGA3_08155"/>
<dbReference type="InterPro" id="IPR003784">
    <property type="entry name" value="BioY"/>
</dbReference>
<proteinExistence type="inferred from homology"/>
<dbReference type="Pfam" id="PF02632">
    <property type="entry name" value="BioY"/>
    <property type="match status" value="1"/>
</dbReference>
<dbReference type="HOGENOM" id="CLU_077931_3_1_9"/>
<feature type="transmembrane region" description="Helical" evidence="3">
    <location>
        <begin position="133"/>
        <end position="153"/>
    </location>
</feature>
<feature type="transmembrane region" description="Helical" evidence="3">
    <location>
        <begin position="173"/>
        <end position="196"/>
    </location>
</feature>
<evidence type="ECO:0000256" key="3">
    <source>
        <dbReference type="SAM" id="Phobius"/>
    </source>
</evidence>
<dbReference type="AlphaFoldDB" id="A0A068LWX0"/>
<evidence type="ECO:0000313" key="4">
    <source>
        <dbReference type="EMBL" id="AIE60037.1"/>
    </source>
</evidence>
<feature type="transmembrane region" description="Helical" evidence="3">
    <location>
        <begin position="104"/>
        <end position="121"/>
    </location>
</feature>
<dbReference type="PIRSF" id="PIRSF016661">
    <property type="entry name" value="BioY"/>
    <property type="match status" value="1"/>
</dbReference>
<comment type="subcellular location">
    <subcellularLocation>
        <location evidence="2">Cell membrane</location>
        <topology evidence="2">Multi-pass membrane protein</topology>
    </subcellularLocation>
</comment>
<dbReference type="STRING" id="796606.BMMGA3_08155"/>
<evidence type="ECO:0000256" key="1">
    <source>
        <dbReference type="ARBA" id="ARBA00010692"/>
    </source>
</evidence>
<feature type="transmembrane region" description="Helical" evidence="3">
    <location>
        <begin position="77"/>
        <end position="98"/>
    </location>
</feature>
<keyword evidence="3" id="KW-1133">Transmembrane helix</keyword>
<dbReference type="EMBL" id="CP007739">
    <property type="protein sequence ID" value="AIE60037.1"/>
    <property type="molecule type" value="Genomic_DNA"/>
</dbReference>
<feature type="transmembrane region" description="Helical" evidence="3">
    <location>
        <begin position="27"/>
        <end position="44"/>
    </location>
</feature>
<dbReference type="PANTHER" id="PTHR34295:SF1">
    <property type="entry name" value="BIOTIN TRANSPORTER BIOY"/>
    <property type="match status" value="1"/>
</dbReference>
<keyword evidence="3" id="KW-0812">Transmembrane</keyword>
<protein>
    <recommendedName>
        <fullName evidence="2">Biotin transporter</fullName>
    </recommendedName>
</protein>
<keyword evidence="2" id="KW-1003">Cell membrane</keyword>
<evidence type="ECO:0000256" key="2">
    <source>
        <dbReference type="PIRNR" id="PIRNR016661"/>
    </source>
</evidence>
<feature type="transmembrane region" description="Helical" evidence="3">
    <location>
        <begin position="50"/>
        <end position="68"/>
    </location>
</feature>